<name>A0A6V8NHZ9_9ACTN</name>
<proteinExistence type="predicted"/>
<gene>
    <name evidence="1" type="ORF">HKBW3S03_01337</name>
</gene>
<reference evidence="1 2" key="1">
    <citation type="journal article" date="2020" name="Front. Microbiol.">
        <title>Single-cell genomics of novel Actinobacteria with the Wood-Ljungdahl pathway discovered in a serpentinizing system.</title>
        <authorList>
            <person name="Merino N."/>
            <person name="Kawai M."/>
            <person name="Boyd E.S."/>
            <person name="Colman D.R."/>
            <person name="McGlynn S.E."/>
            <person name="Nealson K.H."/>
            <person name="Kurokawa K."/>
            <person name="Hongoh Y."/>
        </authorList>
    </citation>
    <scope>NUCLEOTIDE SEQUENCE [LARGE SCALE GENOMIC DNA]</scope>
    <source>
        <strain evidence="1 2">S03</strain>
    </source>
</reference>
<organism evidence="1 2">
    <name type="scientific">Candidatus Hakubella thermalkaliphila</name>
    <dbReference type="NCBI Taxonomy" id="2754717"/>
    <lineage>
        <taxon>Bacteria</taxon>
        <taxon>Bacillati</taxon>
        <taxon>Actinomycetota</taxon>
        <taxon>Actinomycetota incertae sedis</taxon>
        <taxon>Candidatus Hakubellales</taxon>
        <taxon>Candidatus Hakubellaceae</taxon>
        <taxon>Candidatus Hakubella</taxon>
    </lineage>
</organism>
<comment type="caution">
    <text evidence="1">The sequence shown here is derived from an EMBL/GenBank/DDBJ whole genome shotgun (WGS) entry which is preliminary data.</text>
</comment>
<dbReference type="AlphaFoldDB" id="A0A6V8NHZ9"/>
<accession>A0A6V8NHZ9</accession>
<protein>
    <submittedName>
        <fullName evidence="1">Uncharacterized protein</fullName>
    </submittedName>
</protein>
<dbReference type="Proteomes" id="UP000574717">
    <property type="component" value="Unassembled WGS sequence"/>
</dbReference>
<dbReference type="EMBL" id="BLRU01000155">
    <property type="protein sequence ID" value="GFP19833.1"/>
    <property type="molecule type" value="Genomic_DNA"/>
</dbReference>
<evidence type="ECO:0000313" key="2">
    <source>
        <dbReference type="Proteomes" id="UP000574717"/>
    </source>
</evidence>
<feature type="non-terminal residue" evidence="1">
    <location>
        <position position="1"/>
    </location>
</feature>
<evidence type="ECO:0000313" key="1">
    <source>
        <dbReference type="EMBL" id="GFP19833.1"/>
    </source>
</evidence>
<sequence>KEGIAKRGYELDVVAKNDFSALAGQLGCFVP</sequence>